<dbReference type="KEGG" id="zdf:AN401_05670"/>
<dbReference type="SUPFAM" id="SSF56524">
    <property type="entry name" value="Oxidoreductase molybdopterin-binding domain"/>
    <property type="match status" value="1"/>
</dbReference>
<keyword evidence="4" id="KW-1185">Reference proteome</keyword>
<dbReference type="Gene3D" id="3.90.420.10">
    <property type="entry name" value="Oxidoreductase, molybdopterin-binding domain"/>
    <property type="match status" value="1"/>
</dbReference>
<feature type="domain" description="Oxidoreductase molybdopterin-binding" evidence="2">
    <location>
        <begin position="76"/>
        <end position="148"/>
    </location>
</feature>
<dbReference type="Pfam" id="PF00174">
    <property type="entry name" value="Oxidored_molyb"/>
    <property type="match status" value="1"/>
</dbReference>
<keyword evidence="1" id="KW-0732">Signal</keyword>
<feature type="signal peptide" evidence="1">
    <location>
        <begin position="1"/>
        <end position="27"/>
    </location>
</feature>
<protein>
    <recommendedName>
        <fullName evidence="2">Oxidoreductase molybdopterin-binding domain-containing protein</fullName>
    </recommendedName>
</protein>
<reference evidence="4" key="1">
    <citation type="submission" date="2015-09" db="EMBL/GenBank/DDBJ databases">
        <authorList>
            <person name="Shao Z."/>
            <person name="Wang L."/>
        </authorList>
    </citation>
    <scope>NUCLEOTIDE SEQUENCE [LARGE SCALE GENOMIC DNA]</scope>
    <source>
        <strain evidence="4">F13-1</strain>
    </source>
</reference>
<proteinExistence type="predicted"/>
<feature type="chain" id="PRO_5013307772" description="Oxidoreductase molybdopterin-binding domain-containing protein" evidence="1">
    <location>
        <begin position="28"/>
        <end position="174"/>
    </location>
</feature>
<evidence type="ECO:0000313" key="4">
    <source>
        <dbReference type="Proteomes" id="UP000217763"/>
    </source>
</evidence>
<dbReference type="InterPro" id="IPR036374">
    <property type="entry name" value="OxRdtase_Mopterin-bd_sf"/>
</dbReference>
<accession>A0A291HUQ6</accession>
<name>A0A291HUQ6_9GAMM</name>
<gene>
    <name evidence="3" type="ORF">AN401_05670</name>
</gene>
<evidence type="ECO:0000259" key="2">
    <source>
        <dbReference type="Pfam" id="PF00174"/>
    </source>
</evidence>
<dbReference type="Proteomes" id="UP000217763">
    <property type="component" value="Chromosome"/>
</dbReference>
<evidence type="ECO:0000256" key="1">
    <source>
        <dbReference type="SAM" id="SignalP"/>
    </source>
</evidence>
<sequence length="174" mass="19437">MSFLRGIFVRSLACFCLLVVLVGGARAADTLPSPEGTVVLSVTGRIGVTNAEGRADFDLAMLGQLPQHEFNTLTPWTTQVHRYRGVLLRDLLDRVGAEGERVRATALNQYHADLPPGVASDYPLLLATHRDGEPMRVRDKGPIWILLPLSDHPELNLKQHHEMMVWQLRTLDIR</sequence>
<organism evidence="3 4">
    <name type="scientific">Zobellella denitrificans</name>
    <dbReference type="NCBI Taxonomy" id="347534"/>
    <lineage>
        <taxon>Bacteria</taxon>
        <taxon>Pseudomonadati</taxon>
        <taxon>Pseudomonadota</taxon>
        <taxon>Gammaproteobacteria</taxon>
        <taxon>Aeromonadales</taxon>
        <taxon>Aeromonadaceae</taxon>
        <taxon>Zobellella</taxon>
    </lineage>
</organism>
<dbReference type="EMBL" id="CP012621">
    <property type="protein sequence ID" value="ATG75811.1"/>
    <property type="molecule type" value="Genomic_DNA"/>
</dbReference>
<evidence type="ECO:0000313" key="3">
    <source>
        <dbReference type="EMBL" id="ATG75811.1"/>
    </source>
</evidence>
<dbReference type="AlphaFoldDB" id="A0A291HUQ6"/>
<dbReference type="InterPro" id="IPR000572">
    <property type="entry name" value="OxRdtase_Mopterin-bd_dom"/>
</dbReference>